<dbReference type="Gene3D" id="3.40.50.720">
    <property type="entry name" value="NAD(P)-binding Rossmann-like Domain"/>
    <property type="match status" value="1"/>
</dbReference>
<dbReference type="InterPro" id="IPR013149">
    <property type="entry name" value="ADH-like_C"/>
</dbReference>
<dbReference type="PANTHER" id="PTHR48106:SF13">
    <property type="entry name" value="QUINONE OXIDOREDUCTASE-RELATED"/>
    <property type="match status" value="1"/>
</dbReference>
<dbReference type="InterPro" id="IPR013154">
    <property type="entry name" value="ADH-like_N"/>
</dbReference>
<keyword evidence="2" id="KW-0560">Oxidoreductase</keyword>
<feature type="domain" description="Enoyl reductase (ER)" evidence="3">
    <location>
        <begin position="10"/>
        <end position="328"/>
    </location>
</feature>
<evidence type="ECO:0000256" key="2">
    <source>
        <dbReference type="ARBA" id="ARBA00023002"/>
    </source>
</evidence>
<evidence type="ECO:0000313" key="4">
    <source>
        <dbReference type="EMBL" id="MFC5402878.1"/>
    </source>
</evidence>
<dbReference type="InterPro" id="IPR036291">
    <property type="entry name" value="NAD(P)-bd_dom_sf"/>
</dbReference>
<keyword evidence="5" id="KW-1185">Reference proteome</keyword>
<evidence type="ECO:0000313" key="5">
    <source>
        <dbReference type="Proteomes" id="UP001596113"/>
    </source>
</evidence>
<dbReference type="InterPro" id="IPR011032">
    <property type="entry name" value="GroES-like_sf"/>
</dbReference>
<evidence type="ECO:0000259" key="3">
    <source>
        <dbReference type="SMART" id="SM00829"/>
    </source>
</evidence>
<organism evidence="4 5">
    <name type="scientific">Cohnella soli</name>
    <dbReference type="NCBI Taxonomy" id="425005"/>
    <lineage>
        <taxon>Bacteria</taxon>
        <taxon>Bacillati</taxon>
        <taxon>Bacillota</taxon>
        <taxon>Bacilli</taxon>
        <taxon>Bacillales</taxon>
        <taxon>Paenibacillaceae</taxon>
        <taxon>Cohnella</taxon>
    </lineage>
</organism>
<dbReference type="SMART" id="SM00829">
    <property type="entry name" value="PKS_ER"/>
    <property type="match status" value="1"/>
</dbReference>
<dbReference type="EMBL" id="JBHSMI010000015">
    <property type="protein sequence ID" value="MFC5402878.1"/>
    <property type="molecule type" value="Genomic_DNA"/>
</dbReference>
<gene>
    <name evidence="4" type="ORF">ACFPOF_09000</name>
</gene>
<name>A0ABW0HQP1_9BACL</name>
<dbReference type="PANTHER" id="PTHR48106">
    <property type="entry name" value="QUINONE OXIDOREDUCTASE PIG3-RELATED"/>
    <property type="match status" value="1"/>
</dbReference>
<dbReference type="Pfam" id="PF08240">
    <property type="entry name" value="ADH_N"/>
    <property type="match status" value="1"/>
</dbReference>
<proteinExistence type="predicted"/>
<dbReference type="RefSeq" id="WP_378131715.1">
    <property type="nucleotide sequence ID" value="NZ_JBHSMI010000015.1"/>
</dbReference>
<dbReference type="SUPFAM" id="SSF50129">
    <property type="entry name" value="GroES-like"/>
    <property type="match status" value="1"/>
</dbReference>
<dbReference type="Gene3D" id="3.90.180.10">
    <property type="entry name" value="Medium-chain alcohol dehydrogenases, catalytic domain"/>
    <property type="match status" value="1"/>
</dbReference>
<evidence type="ECO:0000256" key="1">
    <source>
        <dbReference type="ARBA" id="ARBA00022857"/>
    </source>
</evidence>
<dbReference type="InterPro" id="IPR020843">
    <property type="entry name" value="ER"/>
</dbReference>
<dbReference type="InterPro" id="IPR047618">
    <property type="entry name" value="QOR-like"/>
</dbReference>
<comment type="caution">
    <text evidence="4">The sequence shown here is derived from an EMBL/GenBank/DDBJ whole genome shotgun (WGS) entry which is preliminary data.</text>
</comment>
<dbReference type="Proteomes" id="UP001596113">
    <property type="component" value="Unassembled WGS sequence"/>
</dbReference>
<sequence length="330" mass="35058">MKALVFREFGGPEVLHISEVADPAVSAGSVVVRTKAIGLNFADVYRRKGNYHLAGEAPWILGYEGAGIVEQVGEGVVGIRVGDRIGFADAPHANAELVKVDADRVIPLPPDISFELAASVLLQGLTAHYLVHDSYPVRAGDDVVVHAAAGGVGQLLVQLCKLKGARVVGLTSNEDKRQVAIQAGADEVFLYGDSTCTGHMIAWSQAVRDWSSGGTGANVVYDSVGSTLMDSFASVKEKGTVVFYGMAGGEPPRIDPRMLMDSSLTLTGGDLWNHVTTREERVRRSGELFGDIMTGKLCVEASTIFPLSEGTAAHRLLESRQSTGKIILTP</sequence>
<keyword evidence="1" id="KW-0521">NADP</keyword>
<reference evidence="5" key="1">
    <citation type="journal article" date="2019" name="Int. J. Syst. Evol. Microbiol.">
        <title>The Global Catalogue of Microorganisms (GCM) 10K type strain sequencing project: providing services to taxonomists for standard genome sequencing and annotation.</title>
        <authorList>
            <consortium name="The Broad Institute Genomics Platform"/>
            <consortium name="The Broad Institute Genome Sequencing Center for Infectious Disease"/>
            <person name="Wu L."/>
            <person name="Ma J."/>
        </authorList>
    </citation>
    <scope>NUCLEOTIDE SEQUENCE [LARGE SCALE GENOMIC DNA]</scope>
    <source>
        <strain evidence="5">CGMCC 1.18575</strain>
    </source>
</reference>
<accession>A0ABW0HQP1</accession>
<protein>
    <submittedName>
        <fullName evidence="4">Quinone oxidoreductase family protein</fullName>
    </submittedName>
</protein>
<dbReference type="CDD" id="cd05286">
    <property type="entry name" value="QOR2"/>
    <property type="match status" value="1"/>
</dbReference>
<dbReference type="Pfam" id="PF00107">
    <property type="entry name" value="ADH_zinc_N"/>
    <property type="match status" value="1"/>
</dbReference>
<dbReference type="SUPFAM" id="SSF51735">
    <property type="entry name" value="NAD(P)-binding Rossmann-fold domains"/>
    <property type="match status" value="1"/>
</dbReference>